<feature type="compositionally biased region" description="Low complexity" evidence="1">
    <location>
        <begin position="22"/>
        <end position="39"/>
    </location>
</feature>
<proteinExistence type="predicted"/>
<protein>
    <recommendedName>
        <fullName evidence="2">WW domain-containing protein</fullName>
    </recommendedName>
</protein>
<organism evidence="3 4">
    <name type="scientific">Allacma fusca</name>
    <dbReference type="NCBI Taxonomy" id="39272"/>
    <lineage>
        <taxon>Eukaryota</taxon>
        <taxon>Metazoa</taxon>
        <taxon>Ecdysozoa</taxon>
        <taxon>Arthropoda</taxon>
        <taxon>Hexapoda</taxon>
        <taxon>Collembola</taxon>
        <taxon>Symphypleona</taxon>
        <taxon>Sminthuridae</taxon>
        <taxon>Allacma</taxon>
    </lineage>
</organism>
<comment type="caution">
    <text evidence="3">The sequence shown here is derived from an EMBL/GenBank/DDBJ whole genome shotgun (WGS) entry which is preliminary data.</text>
</comment>
<evidence type="ECO:0000313" key="3">
    <source>
        <dbReference type="EMBL" id="CAG7826788.1"/>
    </source>
</evidence>
<feature type="region of interest" description="Disordered" evidence="1">
    <location>
        <begin position="1"/>
        <end position="57"/>
    </location>
</feature>
<dbReference type="Proteomes" id="UP000708208">
    <property type="component" value="Unassembled WGS sequence"/>
</dbReference>
<sequence>MNYYGLQIDSASLNQRTPPPSLSLSSDLDNDSNDPNSSNEGNTSGPHGLTDEEIEPPRKQDLIRALTNNWAEYKCRNSDRIFYYNALTKSRSWKPPRLSKEESNNNVFQIPTGWTQSVDELNGTVSFINETTGSKVVTC</sequence>
<keyword evidence="4" id="KW-1185">Reference proteome</keyword>
<dbReference type="InterPro" id="IPR001202">
    <property type="entry name" value="WW_dom"/>
</dbReference>
<dbReference type="PROSITE" id="PS50020">
    <property type="entry name" value="WW_DOMAIN_2"/>
    <property type="match status" value="1"/>
</dbReference>
<dbReference type="EMBL" id="CAJVCH010541133">
    <property type="protein sequence ID" value="CAG7826788.1"/>
    <property type="molecule type" value="Genomic_DNA"/>
</dbReference>
<feature type="domain" description="WW" evidence="2">
    <location>
        <begin position="64"/>
        <end position="98"/>
    </location>
</feature>
<dbReference type="AlphaFoldDB" id="A0A8J2L7S3"/>
<evidence type="ECO:0000256" key="1">
    <source>
        <dbReference type="SAM" id="MobiDB-lite"/>
    </source>
</evidence>
<name>A0A8J2L7S3_9HEXA</name>
<gene>
    <name evidence="3" type="ORF">AFUS01_LOCUS36825</name>
</gene>
<evidence type="ECO:0000259" key="2">
    <source>
        <dbReference type="PROSITE" id="PS50020"/>
    </source>
</evidence>
<evidence type="ECO:0000313" key="4">
    <source>
        <dbReference type="Proteomes" id="UP000708208"/>
    </source>
</evidence>
<dbReference type="Pfam" id="PF00397">
    <property type="entry name" value="WW"/>
    <property type="match status" value="1"/>
</dbReference>
<reference evidence="3" key="1">
    <citation type="submission" date="2021-06" db="EMBL/GenBank/DDBJ databases">
        <authorList>
            <person name="Hodson N. C."/>
            <person name="Mongue J. A."/>
            <person name="Jaron S. K."/>
        </authorList>
    </citation>
    <scope>NUCLEOTIDE SEQUENCE</scope>
</reference>
<accession>A0A8J2L7S3</accession>